<keyword evidence="2" id="KW-0732">Signal</keyword>
<dbReference type="InterPro" id="IPR036880">
    <property type="entry name" value="Kunitz_BPTI_sf"/>
</dbReference>
<dbReference type="InterPro" id="IPR002223">
    <property type="entry name" value="Kunitz_BPTI"/>
</dbReference>
<feature type="domain" description="BPTI/Kunitz inhibitor" evidence="3">
    <location>
        <begin position="34"/>
        <end position="74"/>
    </location>
</feature>
<accession>A0A3B3ZBP4</accession>
<dbReference type="GO" id="GO:0004867">
    <property type="term" value="F:serine-type endopeptidase inhibitor activity"/>
    <property type="evidence" value="ECO:0007669"/>
    <property type="project" value="InterPro"/>
</dbReference>
<dbReference type="GO" id="GO:0005615">
    <property type="term" value="C:extracellular space"/>
    <property type="evidence" value="ECO:0007669"/>
    <property type="project" value="TreeGrafter"/>
</dbReference>
<dbReference type="AlphaFoldDB" id="A0A3B3ZBP4"/>
<reference evidence="4" key="2">
    <citation type="submission" date="2025-09" db="UniProtKB">
        <authorList>
            <consortium name="Ensembl"/>
        </authorList>
    </citation>
    <scope>IDENTIFICATION</scope>
</reference>
<feature type="chain" id="PRO_5017362899" description="BPTI/Kunitz inhibitor domain-containing protein" evidence="2">
    <location>
        <begin position="29"/>
        <end position="96"/>
    </location>
</feature>
<dbReference type="SUPFAM" id="SSF57362">
    <property type="entry name" value="BPTI-like"/>
    <property type="match status" value="1"/>
</dbReference>
<dbReference type="Gene3D" id="4.10.410.10">
    <property type="entry name" value="Pancreatic trypsin inhibitor Kunitz domain"/>
    <property type="match status" value="1"/>
</dbReference>
<protein>
    <recommendedName>
        <fullName evidence="3">BPTI/Kunitz inhibitor domain-containing protein</fullName>
    </recommendedName>
</protein>
<reference evidence="4" key="1">
    <citation type="submission" date="2025-08" db="UniProtKB">
        <authorList>
            <consortium name="Ensembl"/>
        </authorList>
    </citation>
    <scope>IDENTIFICATION</scope>
</reference>
<dbReference type="STRING" id="409849.ENSPMGP00000001816"/>
<dbReference type="PROSITE" id="PS50279">
    <property type="entry name" value="BPTI_KUNITZ_2"/>
    <property type="match status" value="1"/>
</dbReference>
<evidence type="ECO:0000256" key="2">
    <source>
        <dbReference type="SAM" id="SignalP"/>
    </source>
</evidence>
<proteinExistence type="predicted"/>
<evidence type="ECO:0000256" key="1">
    <source>
        <dbReference type="ARBA" id="ARBA00023157"/>
    </source>
</evidence>
<sequence length="96" mass="10816">MENYICYYSRSALTILVQLLSLVCLLSADVPVLCRDPLDKGTCSASIPRFYYNPKSQMCEQFLYSGCGGSSNNFPLCYLYPVPPAPVYYFCHVFGQ</sequence>
<dbReference type="SMART" id="SM00131">
    <property type="entry name" value="KU"/>
    <property type="match status" value="1"/>
</dbReference>
<name>A0A3B3ZBP4_9GOBI</name>
<evidence type="ECO:0000259" key="3">
    <source>
        <dbReference type="PROSITE" id="PS50279"/>
    </source>
</evidence>
<dbReference type="PANTHER" id="PTHR10083">
    <property type="entry name" value="KUNITZ-TYPE PROTEASE INHIBITOR-RELATED"/>
    <property type="match status" value="1"/>
</dbReference>
<evidence type="ECO:0000313" key="4">
    <source>
        <dbReference type="Ensembl" id="ENSPMGP00000001816.1"/>
    </source>
</evidence>
<dbReference type="InterPro" id="IPR050098">
    <property type="entry name" value="TFPI/VKTCI-like"/>
</dbReference>
<dbReference type="Pfam" id="PF00014">
    <property type="entry name" value="Kunitz_BPTI"/>
    <property type="match status" value="1"/>
</dbReference>
<dbReference type="PANTHER" id="PTHR10083:SF374">
    <property type="entry name" value="BPTI_KUNITZ INHIBITOR DOMAIN-CONTAINING PROTEIN"/>
    <property type="match status" value="1"/>
</dbReference>
<keyword evidence="1" id="KW-1015">Disulfide bond</keyword>
<organism evidence="4 5">
    <name type="scientific">Periophthalmus magnuspinnatus</name>
    <dbReference type="NCBI Taxonomy" id="409849"/>
    <lineage>
        <taxon>Eukaryota</taxon>
        <taxon>Metazoa</taxon>
        <taxon>Chordata</taxon>
        <taxon>Craniata</taxon>
        <taxon>Vertebrata</taxon>
        <taxon>Euteleostomi</taxon>
        <taxon>Actinopterygii</taxon>
        <taxon>Neopterygii</taxon>
        <taxon>Teleostei</taxon>
        <taxon>Neoteleostei</taxon>
        <taxon>Acanthomorphata</taxon>
        <taxon>Gobiaria</taxon>
        <taxon>Gobiiformes</taxon>
        <taxon>Gobioidei</taxon>
        <taxon>Gobiidae</taxon>
        <taxon>Oxudercinae</taxon>
        <taxon>Periophthalmus</taxon>
    </lineage>
</organism>
<dbReference type="Ensembl" id="ENSPMGT00000001935.1">
    <property type="protein sequence ID" value="ENSPMGP00000001816.1"/>
    <property type="gene ID" value="ENSPMGG00000001630.1"/>
</dbReference>
<dbReference type="Proteomes" id="UP000261520">
    <property type="component" value="Unplaced"/>
</dbReference>
<evidence type="ECO:0000313" key="5">
    <source>
        <dbReference type="Proteomes" id="UP000261520"/>
    </source>
</evidence>
<keyword evidence="5" id="KW-1185">Reference proteome</keyword>
<feature type="signal peptide" evidence="2">
    <location>
        <begin position="1"/>
        <end position="28"/>
    </location>
</feature>